<sequence length="123" mass="14336">MKERIKENQLISESHFPVKIIFNEIENECFLDVIKVVCNGEGFGVEAGACLFPNDLDAYDIAQGNGFVGVEFGLYSGEEIVITYKEFYFYLEIICESYLIDFPEEKEFVKEKLRNYREIYSIK</sequence>
<dbReference type="Pfam" id="PF18624">
    <property type="entry name" value="CdiI_4"/>
    <property type="match status" value="1"/>
</dbReference>
<keyword evidence="4" id="KW-1185">Reference proteome</keyword>
<dbReference type="Proteomes" id="UP000254807">
    <property type="component" value="Unassembled WGS sequence"/>
</dbReference>
<gene>
    <name evidence="2" type="primary">cdiI</name>
    <name evidence="3" type="ORF">NCTC12360_00518</name>
    <name evidence="2" type="ORF">P7E30_18080</name>
</gene>
<dbReference type="CDD" id="cd20688">
    <property type="entry name" value="CdiI_Ecoli_Nm-like"/>
    <property type="match status" value="1"/>
</dbReference>
<dbReference type="AlphaFoldDB" id="A0A376H1P6"/>
<dbReference type="InterPro" id="IPR041256">
    <property type="entry name" value="CdiI_4"/>
</dbReference>
<proteinExistence type="predicted"/>
<dbReference type="Proteomes" id="UP001183682">
    <property type="component" value="Unassembled WGS sequence"/>
</dbReference>
<organism evidence="3 4">
    <name type="scientific">Enterococcus gallinarum</name>
    <dbReference type="NCBI Taxonomy" id="1353"/>
    <lineage>
        <taxon>Bacteria</taxon>
        <taxon>Bacillati</taxon>
        <taxon>Bacillota</taxon>
        <taxon>Bacilli</taxon>
        <taxon>Lactobacillales</taxon>
        <taxon>Enterococcaceae</taxon>
        <taxon>Enterococcus</taxon>
    </lineage>
</organism>
<reference evidence="3 4" key="1">
    <citation type="submission" date="2018-06" db="EMBL/GenBank/DDBJ databases">
        <authorList>
            <consortium name="Pathogen Informatics"/>
            <person name="Doyle S."/>
        </authorList>
    </citation>
    <scope>NUCLEOTIDE SEQUENCE [LARGE SCALE GENOMIC DNA]</scope>
    <source>
        <strain evidence="3 4">NCTC12360</strain>
    </source>
</reference>
<protein>
    <submittedName>
        <fullName evidence="2">Ribonuclease toxin immunity protein CdiI</fullName>
    </submittedName>
</protein>
<name>A0A376H1P6_ENTGA</name>
<dbReference type="RefSeq" id="WP_197709213.1">
    <property type="nucleotide sequence ID" value="NZ_JARPZL010000019.1"/>
</dbReference>
<accession>A0A376H1P6</accession>
<evidence type="ECO:0000313" key="2">
    <source>
        <dbReference type="EMBL" id="MDT2692076.1"/>
    </source>
</evidence>
<reference evidence="2" key="2">
    <citation type="submission" date="2023-03" db="EMBL/GenBank/DDBJ databases">
        <authorList>
            <person name="Shen W."/>
            <person name="Cai J."/>
        </authorList>
    </citation>
    <scope>NUCLEOTIDE SEQUENCE</scope>
    <source>
        <strain evidence="2">K69-2</strain>
    </source>
</reference>
<evidence type="ECO:0000313" key="3">
    <source>
        <dbReference type="EMBL" id="STD82099.1"/>
    </source>
</evidence>
<feature type="domain" description="CDI immunity protein" evidence="1">
    <location>
        <begin position="25"/>
        <end position="113"/>
    </location>
</feature>
<dbReference type="EMBL" id="UFYW01000001">
    <property type="protein sequence ID" value="STD82099.1"/>
    <property type="molecule type" value="Genomic_DNA"/>
</dbReference>
<evidence type="ECO:0000313" key="4">
    <source>
        <dbReference type="Proteomes" id="UP000254807"/>
    </source>
</evidence>
<dbReference type="EMBL" id="JARPZN010000029">
    <property type="protein sequence ID" value="MDT2692076.1"/>
    <property type="molecule type" value="Genomic_DNA"/>
</dbReference>
<evidence type="ECO:0000259" key="1">
    <source>
        <dbReference type="Pfam" id="PF18624"/>
    </source>
</evidence>